<organism evidence="1">
    <name type="scientific">Shigella boydii</name>
    <dbReference type="NCBI Taxonomy" id="621"/>
    <lineage>
        <taxon>Bacteria</taxon>
        <taxon>Pseudomonadati</taxon>
        <taxon>Pseudomonadota</taxon>
        <taxon>Gammaproteobacteria</taxon>
        <taxon>Enterobacterales</taxon>
        <taxon>Enterobacteriaceae</taxon>
        <taxon>Shigella</taxon>
    </lineage>
</organism>
<dbReference type="Proteomes" id="UP000868349">
    <property type="component" value="Unassembled WGS sequence"/>
</dbReference>
<sequence>MLKQHNLHEKHKKYQRLKGRSNWWQSAHCLCRMRNEALFGLHNFENSIYCSYLVGQVSVAHQAMLCLSSVSAPVQYVTS</sequence>
<evidence type="ECO:0000313" key="1">
    <source>
        <dbReference type="EMBL" id="OOO81748.1"/>
    </source>
</evidence>
<reference evidence="1" key="1">
    <citation type="submission" date="2017-02" db="EMBL/GenBank/DDBJ databases">
        <title>Shigella draft genomes.</title>
        <authorList>
            <person name="Weis A.M."/>
            <person name="Weimer B.C."/>
            <person name="Gilpin B."/>
        </authorList>
    </citation>
    <scope>NUCLEOTIDE SEQUENCE [LARGE SCALE GENOMIC DNA]</scope>
    <source>
        <strain evidence="1">BCW_4868</strain>
    </source>
</reference>
<protein>
    <submittedName>
        <fullName evidence="1">Uncharacterized protein</fullName>
    </submittedName>
</protein>
<name>A0A1S9JG16_SHIBO</name>
<dbReference type="AlphaFoldDB" id="A0A1S9JG16"/>
<comment type="caution">
    <text evidence="1">The sequence shown here is derived from an EMBL/GenBank/DDBJ whole genome shotgun (WGS) entry which is preliminary data.</text>
</comment>
<dbReference type="EMBL" id="MSJS02000033">
    <property type="protein sequence ID" value="OOO81748.1"/>
    <property type="molecule type" value="Genomic_DNA"/>
</dbReference>
<accession>A0A1S9JG16</accession>
<gene>
    <name evidence="1" type="ORF">AJR17_010105</name>
</gene>
<proteinExistence type="predicted"/>